<dbReference type="RefSeq" id="WP_152572624.1">
    <property type="nucleotide sequence ID" value="NZ_VIKU02000001.1"/>
</dbReference>
<gene>
    <name evidence="1" type="ORF">FK220_002105</name>
</gene>
<organism evidence="1 2">
    <name type="scientific">Pelagihabitans pacificus</name>
    <dbReference type="NCBI Taxonomy" id="2696054"/>
    <lineage>
        <taxon>Bacteria</taxon>
        <taxon>Pseudomonadati</taxon>
        <taxon>Bacteroidota</taxon>
        <taxon>Flavobacteriia</taxon>
        <taxon>Flavobacteriales</taxon>
        <taxon>Flavobacteriaceae</taxon>
        <taxon>Pelagihabitans</taxon>
    </lineage>
</organism>
<dbReference type="EMBL" id="VIKU02000001">
    <property type="protein sequence ID" value="NHF58117.1"/>
    <property type="molecule type" value="Genomic_DNA"/>
</dbReference>
<keyword evidence="2" id="KW-1185">Reference proteome</keyword>
<sequence>MNDKNEKSYSNTRRDFLKNTSLISLMGMAIPELVLTWGCTSYAEEFTYSGAISLSLSLFRPEDFLYLHYSFVNARKVGNTIKKQKNNRPLFLRIQIPSQHIAEELVINPAKINSRKSSLLSGSSFLAFKARESKNGTAEIPIDINELLDWDKYFNLITIDDFFRSTENNGVVEKRIVNDVLDKFKDKDFFNDISHDNANDDIAWPITTFEIPYKMILSPLAPGLKNLGHIYREFGKHTFLDNIESILLEKKYERGIRKIIKPWENELFYQGLDGKLSPPRFKVIGYQCSADKLELLPYPDHRRQLHKLTMMPPPERDVVSEYFKISSLGGSTKLRYKNDIIPNNINATIVEWNQTIKYARDNYVSITFRAIDVFTGIKLLVSIVAERKFTNGKSYLLRRYYISYLEKEKTYEQPMHIGRMVFKQIIPKTEGHYFTPKQGESKENWYYVQKEDFNYSCKINGEHIRENDLEFEYIGIDKNNRSHRFKSKIIFIPAESYEIVADCGTYISKVNGVQCTYTSTQENIPISILHIGGLDPRNYVKTDCNETENEAQTLEDCEFSEAKRQVYKYTLRKIFNDENKICSIINQIAQEIDNKSLFDHFSITINNEFTYANIENIRFKSTNEEIALQEFRSSDSFKVLPESENSTFFTDSIFLFSTYCNSFVTDTPLTPFLHSAKLKISQIDQIEGQSKLRDVTLADDFFNLNLDRTEDFPSFDKDFSKDNIDEEPEIVDTRNPTRLLFKLIDVDKKLFNNSVTEVNTPNLITPSPLSGFFGENYRRAGAMSNLGITIAHISVLEKGIVYNPTHNQILRSTISDDENITTQKTSNVSVNLSTDSLFPGVDAEILGIPLLKIVEGSLPIDEIPEFNFIKEIRKSFLEIEKIVVELKDTYRKWKSRYDDRKETLVKEKEQLVKVKTRLKELETGLEDEIRTFLTFLQNIAEQYILRESYTIKLSVDYDDFLENLSRLFDSIINLLEEVDDQLKIGLDILINSIHSLIFFTSQDQKLDEILERTNLNFNSIIDTLIKTEKLDERHLAELVKIGMLKQFLSKESKSQSDALNTAANSIQVIAKIRKIGLQEIENYGKYYRSIESAIEEALQFSKQYVTSKKDETGDIERKIKYYSEELWSSLKSTFKEFLKKYKYPSQLVKEKIQALYPILTHYDQIRGIYDNIKEGHYRNMIEELKTLTNDKNLQWGFDSLSFEKSLICLSSVRLDELHYSKSDNITNFIENLRSKIYKLQKIEDSDNCNFLNDFDRPLKHYQNFVADYQEIIEEHLSDITIEKIFSEEIHKLKKSVRELEDSIKKKEYELKTYADGFIAELDAILKEEIDELKRNPDLVSAKRKIEEIYRIKEKLKEVSKQSLQHQFKTNKFKNADLAGGISFKANRNTSFTVDVNYEIEFDVTQLDRAPTISRQTFKTESALIEFKIGFLNLISIDFEKVSFINGSEVKDDFQVKIRDVEFDGLLRFVDGFKKYLKNLDRNLVFDITSDYANIGYNFPIGSFQLGAFNFYNLNLSAFITLPFDPNKSLQLKFGFGSPYSKFAITYLIFGGQGYFLIIAEPKRGIVGLEIVLEFGAIFYLDLPGGIARGEAYLVGGIYIKKYDGAYDIRGYILCVGRLNIISLFSASVTFYLGLRSYNGGLKGTCLVRVKKRFSKWFKIVVAIKMEKTISNPNSGQPTALNLKNSNNDIVIIDSNILNENYETLDNLSSANLTIKTPKKGSFELQLVTEDSIYSIRGVKHNTKVSRDTIISFDFESLKSKSINLDKSEIELRLLHSKENDLEVDIYEFNRKLNYNKPNCCTDMQSNCGFETSEKENDLNYISAYYA</sequence>
<name>A0A967AQH7_9FLAO</name>
<reference evidence="1" key="1">
    <citation type="submission" date="2019-07" db="EMBL/GenBank/DDBJ databases">
        <authorList>
            <person name="De-Chao Zhang Q."/>
        </authorList>
    </citation>
    <scope>NUCLEOTIDE SEQUENCE</scope>
    <source>
        <strain evidence="1">TP-CH-4</strain>
    </source>
</reference>
<protein>
    <submittedName>
        <fullName evidence="1">Uncharacterized protein</fullName>
    </submittedName>
</protein>
<proteinExistence type="predicted"/>
<dbReference type="Proteomes" id="UP000707206">
    <property type="component" value="Unassembled WGS sequence"/>
</dbReference>
<accession>A0A967AQH7</accession>
<evidence type="ECO:0000313" key="2">
    <source>
        <dbReference type="Proteomes" id="UP000707206"/>
    </source>
</evidence>
<evidence type="ECO:0000313" key="1">
    <source>
        <dbReference type="EMBL" id="NHF58117.1"/>
    </source>
</evidence>
<reference evidence="1" key="2">
    <citation type="submission" date="2020-03" db="EMBL/GenBank/DDBJ databases">
        <title>Flavobacteriaceae bacterium strain TP-CH-4, a member of the family Flavobacteriaceae isolated from a deep-sea seamount.</title>
        <authorList>
            <person name="Zhang D.-C."/>
        </authorList>
    </citation>
    <scope>NUCLEOTIDE SEQUENCE</scope>
    <source>
        <strain evidence="1">TP-CH-4</strain>
    </source>
</reference>
<comment type="caution">
    <text evidence="1">The sequence shown here is derived from an EMBL/GenBank/DDBJ whole genome shotgun (WGS) entry which is preliminary data.</text>
</comment>